<organism evidence="4 5">
    <name type="scientific">Mannheimia haemolytica</name>
    <name type="common">Pasteurella haemolytica</name>
    <dbReference type="NCBI Taxonomy" id="75985"/>
    <lineage>
        <taxon>Bacteria</taxon>
        <taxon>Pseudomonadati</taxon>
        <taxon>Pseudomonadota</taxon>
        <taxon>Gammaproteobacteria</taxon>
        <taxon>Pasteurellales</taxon>
        <taxon>Pasteurellaceae</taxon>
        <taxon>Mannheimia</taxon>
    </lineage>
</organism>
<dbReference type="AlphaFoldDB" id="A0A378MVH5"/>
<keyword evidence="2" id="KW-0328">Glycosyltransferase</keyword>
<dbReference type="Proteomes" id="UP000254802">
    <property type="component" value="Unassembled WGS sequence"/>
</dbReference>
<evidence type="ECO:0008006" key="6">
    <source>
        <dbReference type="Google" id="ProtNLM"/>
    </source>
</evidence>
<evidence type="ECO:0000313" key="5">
    <source>
        <dbReference type="Proteomes" id="UP000254802"/>
    </source>
</evidence>
<dbReference type="InterPro" id="IPR050834">
    <property type="entry name" value="Glycosyltransf_2"/>
</dbReference>
<dbReference type="EMBL" id="UGPN01000002">
    <property type="protein sequence ID" value="STY60240.1"/>
    <property type="molecule type" value="Genomic_DNA"/>
</dbReference>
<dbReference type="PANTHER" id="PTHR43685">
    <property type="entry name" value="GLYCOSYLTRANSFERASE"/>
    <property type="match status" value="1"/>
</dbReference>
<keyword evidence="3" id="KW-0808">Transferase</keyword>
<evidence type="ECO:0000256" key="1">
    <source>
        <dbReference type="ARBA" id="ARBA00006739"/>
    </source>
</evidence>
<evidence type="ECO:0000313" key="4">
    <source>
        <dbReference type="EMBL" id="STY60240.1"/>
    </source>
</evidence>
<name>A0A378MVH5_MANHA</name>
<dbReference type="PANTHER" id="PTHR43685:SF5">
    <property type="entry name" value="GLYCOSYLTRANSFERASE EPSE-RELATED"/>
    <property type="match status" value="1"/>
</dbReference>
<reference evidence="4 5" key="1">
    <citation type="submission" date="2018-06" db="EMBL/GenBank/DDBJ databases">
        <authorList>
            <consortium name="Pathogen Informatics"/>
            <person name="Doyle S."/>
        </authorList>
    </citation>
    <scope>NUCLEOTIDE SEQUENCE [LARGE SCALE GENOMIC DNA]</scope>
    <source>
        <strain evidence="4 5">NCTC10638</strain>
    </source>
</reference>
<dbReference type="Gene3D" id="3.90.550.10">
    <property type="entry name" value="Spore Coat Polysaccharide Biosynthesis Protein SpsA, Chain A"/>
    <property type="match status" value="1"/>
</dbReference>
<evidence type="ECO:0000256" key="3">
    <source>
        <dbReference type="ARBA" id="ARBA00022679"/>
    </source>
</evidence>
<dbReference type="GO" id="GO:0016757">
    <property type="term" value="F:glycosyltransferase activity"/>
    <property type="evidence" value="ECO:0007669"/>
    <property type="project" value="UniProtKB-KW"/>
</dbReference>
<protein>
    <recommendedName>
        <fullName evidence="6">Glycosyl transferase</fullName>
    </recommendedName>
</protein>
<sequence length="180" mass="20912">MDTDDICLPSRFEKQIDFISKNPDVVLLGGQVEEFDETMSNSLGIKQVPINDDEIRISALLRNPFNHMAVAYKKSVIEHVGGYQHHLYMEDYNLWLRVITQKYEVYNLPDVLVNVRSGSAMYARRKGWNYIKSEYQLAKLKKELGLQSIISSSMFFILRALPRLLPRSLLGRLYKKLRKG</sequence>
<gene>
    <name evidence="4" type="ORF">NCTC10638_01434</name>
</gene>
<dbReference type="SUPFAM" id="SSF53448">
    <property type="entry name" value="Nucleotide-diphospho-sugar transferases"/>
    <property type="match status" value="1"/>
</dbReference>
<evidence type="ECO:0000256" key="2">
    <source>
        <dbReference type="ARBA" id="ARBA00022676"/>
    </source>
</evidence>
<dbReference type="InterPro" id="IPR029044">
    <property type="entry name" value="Nucleotide-diphossugar_trans"/>
</dbReference>
<comment type="similarity">
    <text evidence="1">Belongs to the glycosyltransferase 2 family.</text>
</comment>
<proteinExistence type="inferred from homology"/>
<accession>A0A378MVH5</accession>